<feature type="compositionally biased region" description="Low complexity" evidence="2">
    <location>
        <begin position="535"/>
        <end position="552"/>
    </location>
</feature>
<dbReference type="InterPro" id="IPR027417">
    <property type="entry name" value="P-loop_NTPase"/>
</dbReference>
<dbReference type="Proteomes" id="UP000095281">
    <property type="component" value="Unplaced"/>
</dbReference>
<comment type="similarity">
    <text evidence="1">Belongs to the helicase family.</text>
</comment>
<dbReference type="GO" id="GO:0043139">
    <property type="term" value="F:5'-3' DNA helicase activity"/>
    <property type="evidence" value="ECO:0007669"/>
    <property type="project" value="UniProtKB-EC"/>
</dbReference>
<feature type="domain" description="Helitron helicase-like" evidence="4">
    <location>
        <begin position="570"/>
        <end position="759"/>
    </location>
</feature>
<dbReference type="Pfam" id="PF05970">
    <property type="entry name" value="PIF1"/>
    <property type="match status" value="1"/>
</dbReference>
<evidence type="ECO:0000259" key="4">
    <source>
        <dbReference type="Pfam" id="PF14214"/>
    </source>
</evidence>
<feature type="domain" description="DNA helicase Pif1-like 2B" evidence="5">
    <location>
        <begin position="1491"/>
        <end position="1535"/>
    </location>
</feature>
<dbReference type="PANTHER" id="PTHR10492:SF57">
    <property type="entry name" value="ATP-DEPENDENT DNA HELICASE"/>
    <property type="match status" value="1"/>
</dbReference>
<dbReference type="PANTHER" id="PTHR10492">
    <property type="match status" value="1"/>
</dbReference>
<evidence type="ECO:0000313" key="6">
    <source>
        <dbReference type="Proteomes" id="UP000095281"/>
    </source>
</evidence>
<dbReference type="Gene3D" id="3.40.50.300">
    <property type="entry name" value="P-loop containing nucleotide triphosphate hydrolases"/>
    <property type="match status" value="1"/>
</dbReference>
<feature type="region of interest" description="Disordered" evidence="2">
    <location>
        <begin position="1"/>
        <end position="31"/>
    </location>
</feature>
<keyword evidence="1" id="KW-0547">Nucleotide-binding</keyword>
<comment type="catalytic activity">
    <reaction evidence="1">
        <text>ATP + H2O = ADP + phosphate + H(+)</text>
        <dbReference type="Rhea" id="RHEA:13065"/>
        <dbReference type="ChEBI" id="CHEBI:15377"/>
        <dbReference type="ChEBI" id="CHEBI:15378"/>
        <dbReference type="ChEBI" id="CHEBI:30616"/>
        <dbReference type="ChEBI" id="CHEBI:43474"/>
        <dbReference type="ChEBI" id="CHEBI:456216"/>
        <dbReference type="EC" id="5.6.2.3"/>
    </reaction>
</comment>
<keyword evidence="6" id="KW-1185">Reference proteome</keyword>
<dbReference type="GO" id="GO:0006281">
    <property type="term" value="P:DNA repair"/>
    <property type="evidence" value="ECO:0007669"/>
    <property type="project" value="UniProtKB-KW"/>
</dbReference>
<feature type="region of interest" description="Disordered" evidence="2">
    <location>
        <begin position="535"/>
        <end position="554"/>
    </location>
</feature>
<evidence type="ECO:0000313" key="7">
    <source>
        <dbReference type="WBParaSite" id="MhA1_Contig1971.frz3.gene4"/>
    </source>
</evidence>
<keyword evidence="1" id="KW-0378">Hydrolase</keyword>
<dbReference type="CDD" id="cd18809">
    <property type="entry name" value="SF1_C_RecD"/>
    <property type="match status" value="1"/>
</dbReference>
<dbReference type="GO" id="GO:0016887">
    <property type="term" value="F:ATP hydrolysis activity"/>
    <property type="evidence" value="ECO:0007669"/>
    <property type="project" value="RHEA"/>
</dbReference>
<dbReference type="InterPro" id="IPR025476">
    <property type="entry name" value="Helitron_helicase-like"/>
</dbReference>
<feature type="region of interest" description="Disordered" evidence="2">
    <location>
        <begin position="128"/>
        <end position="153"/>
    </location>
</feature>
<organism evidence="6 7">
    <name type="scientific">Meloidogyne hapla</name>
    <name type="common">Root-knot nematode worm</name>
    <dbReference type="NCBI Taxonomy" id="6305"/>
    <lineage>
        <taxon>Eukaryota</taxon>
        <taxon>Metazoa</taxon>
        <taxon>Ecdysozoa</taxon>
        <taxon>Nematoda</taxon>
        <taxon>Chromadorea</taxon>
        <taxon>Rhabditida</taxon>
        <taxon>Tylenchina</taxon>
        <taxon>Tylenchomorpha</taxon>
        <taxon>Tylenchoidea</taxon>
        <taxon>Meloidogynidae</taxon>
        <taxon>Meloidogyninae</taxon>
        <taxon>Meloidogyne</taxon>
    </lineage>
</organism>
<sequence length="1654" mass="187231">MPTKEQKRRAKKKEYHQRSLERKSPLQDYEHACPAYQPAAQPTNDDVLNFNQAGLSTSVPPFSVSQLGIGVSSLGVAPSSSSNIGPFSSSRTLVHNDQASDIIKKIPRFDESNISCLNSDSDMSSRASSVCSSRGVGRPKKVHKGAGRPKKAINPTFIDNSAVENIVPGEGVFVNNEPFTFLEPDPPSITVRRSERIKKRTSSIIPDPILSGITLSNKTNPISSYCTKRHKGFSCADVRAKHSAEYYDSGDLGSSICHYCSALLFESEVNISHRSKFKVISSSYCCRCGSVNLPPYNQHPEFLQNLLKGDTKESKDFLVKHNTYNSLLAFASVTVGHQDSSLDGSVCFMLNGEFSRHISSMFSGHLTPSFSQLYILDANEALDIRTQNSQCGGDRVDPIILKNLDSLLRETHPFALQYKNFHTQYENILQRDGPNAVTHFRLTLLEERTAPTFIKDKSLHSRQVNLPEEKVMFSVWTESNEPPQMKGIFITDLQGSLFELPAYHPMTDTLCYPLLFPLGDDGFHKNFPFTRISEHNPSISSSESSNEILQSSDEIDNETSRKKFITLRDYIRFRLAIRQGDTFHNIWSAGGGLSQKFVLDYAARIDADVANFLRKPELNLRSSLPENVLLHLAKDANLQSIDQLGSVVMFRKYHPGTRAYFQDMFYDATTIMARTRKQGCASFMFTFTTNPRWPEIRRNFLSKGQKLVDRFDVLCRIYADKLRRLHLLLDKKNIFGKILGYAESMEFQKRIGGPHLHRVFCTNTEATAENIDNLIWAHIPPKPDYSDMSDWANFIRNIRELLPKFQVHDCSDHCKGSNGRCMKGFPKPFSRQTILHDNKPAEYYRPSPADGGETLQVKHGSTYITYDNSRASFSYIKCANNTVNVDEPAQYARMLYRSPAEAFCRIMSYKYAYLSHTVIPLTVHLPGQQKIYFAPKTKKSKIKNVAQGILPDTPLTSYWKLWRSDPSVRNILFENMPETYSFDPKLKEWKKRKLSLSERRIKERKPVFGRIYPISPREPEKFALYVLMKHFPGDPEHLKNVNGIIYNSFADAARQRGLFEDNSVWEKTLKEASYSFKPSQMRQLFVNILVFGATESCVIDSVRLWEMFVDSMYDHRCTDAERPQRIDKALSIIEKYLLANGKQMKDFGLPLPQNSLTNDPNRAIDEFFFPQHLNDDDVDDTVVTSSFDSAKLNPEQDKFFKLIRNSVMDPTSKERLFFLSGDGGTGKTFLLNFLLHSLRRLGKKVLATASTGIASTKFYSGGMTLHSAFRFGINHEPGQIPSVPFDSYFGRRIIESNVVIIDEITMLEKTMIENVDLLCRTMVPQNKHLPFAGKVVVISGDWKQSLPVVIHSSSPEVQVTVSLQTSKLYNMFIKTRLTQNMRLRSSEIQFKEWLYKIGTDISGDKIAIPKSMIVDTRDELISFVFDQGFDIPSSELLKRLMLAPTNKSVDLNNSIVLNSLKSQPMDYFSIDKCLSEDPLSPYAADFDVAQLNNLTPTGMPAHHLHLKVGSIIVLLVNLNTSKSLCNGTRLIVRRLQTNLIEAETITGSNHGITIGISRVRSTYKDNRPDGVSFERFQFPVRIAFAMTITKAQGQTCERLGIDLSDDPFAHGQLYTALSRATNSDFIRVYAPGKPRDSEGNVLIQNVVARGLMFD</sequence>
<feature type="compositionally biased region" description="Basic residues" evidence="2">
    <location>
        <begin position="1"/>
        <end position="15"/>
    </location>
</feature>
<protein>
    <recommendedName>
        <fullName evidence="1">ATP-dependent DNA helicase</fullName>
        <ecNumber evidence="1">5.6.2.3</ecNumber>
    </recommendedName>
</protein>
<dbReference type="InterPro" id="IPR010285">
    <property type="entry name" value="DNA_helicase_pif1-like_DEAD"/>
</dbReference>
<keyword evidence="1" id="KW-0234">DNA repair</keyword>
<proteinExistence type="inferred from homology"/>
<name>A0A1I8BC93_MELHA</name>
<dbReference type="EC" id="5.6.2.3" evidence="1"/>
<feature type="compositionally biased region" description="Basic residues" evidence="2">
    <location>
        <begin position="137"/>
        <end position="151"/>
    </location>
</feature>
<keyword evidence="1" id="KW-0233">DNA recombination</keyword>
<evidence type="ECO:0000259" key="3">
    <source>
        <dbReference type="Pfam" id="PF05970"/>
    </source>
</evidence>
<keyword evidence="1" id="KW-0347">Helicase</keyword>
<dbReference type="WBParaSite" id="MhA1_Contig1971.frz3.gene4">
    <property type="protein sequence ID" value="MhA1_Contig1971.frz3.gene4"/>
    <property type="gene ID" value="MhA1_Contig1971.frz3.gene4"/>
</dbReference>
<evidence type="ECO:0000256" key="1">
    <source>
        <dbReference type="RuleBase" id="RU363044"/>
    </source>
</evidence>
<comment type="cofactor">
    <cofactor evidence="1">
        <name>Mg(2+)</name>
        <dbReference type="ChEBI" id="CHEBI:18420"/>
    </cofactor>
</comment>
<evidence type="ECO:0000259" key="5">
    <source>
        <dbReference type="Pfam" id="PF21530"/>
    </source>
</evidence>
<evidence type="ECO:0000256" key="2">
    <source>
        <dbReference type="SAM" id="MobiDB-lite"/>
    </source>
</evidence>
<keyword evidence="1" id="KW-0227">DNA damage</keyword>
<dbReference type="SUPFAM" id="SSF52540">
    <property type="entry name" value="P-loop containing nucleoside triphosphate hydrolases"/>
    <property type="match status" value="2"/>
</dbReference>
<feature type="domain" description="DNA helicase Pif1-like DEAD-box helicase" evidence="3">
    <location>
        <begin position="1191"/>
        <end position="1398"/>
    </location>
</feature>
<dbReference type="Pfam" id="PF14214">
    <property type="entry name" value="Helitron_like_N"/>
    <property type="match status" value="1"/>
</dbReference>
<reference evidence="7" key="1">
    <citation type="submission" date="2016-11" db="UniProtKB">
        <authorList>
            <consortium name="WormBaseParasite"/>
        </authorList>
    </citation>
    <scope>IDENTIFICATION</scope>
</reference>
<dbReference type="GO" id="GO:0005524">
    <property type="term" value="F:ATP binding"/>
    <property type="evidence" value="ECO:0007669"/>
    <property type="project" value="UniProtKB-KW"/>
</dbReference>
<accession>A0A1I8BC93</accession>
<keyword evidence="1" id="KW-0067">ATP-binding</keyword>
<dbReference type="GO" id="GO:0000723">
    <property type="term" value="P:telomere maintenance"/>
    <property type="evidence" value="ECO:0007669"/>
    <property type="project" value="InterPro"/>
</dbReference>
<dbReference type="InterPro" id="IPR049163">
    <property type="entry name" value="Pif1-like_2B_dom"/>
</dbReference>
<feature type="compositionally biased region" description="Basic and acidic residues" evidence="2">
    <location>
        <begin position="16"/>
        <end position="31"/>
    </location>
</feature>
<dbReference type="GO" id="GO:0006310">
    <property type="term" value="P:DNA recombination"/>
    <property type="evidence" value="ECO:0007669"/>
    <property type="project" value="UniProtKB-KW"/>
</dbReference>
<dbReference type="Pfam" id="PF21530">
    <property type="entry name" value="Pif1_2B_dom"/>
    <property type="match status" value="1"/>
</dbReference>